<organism evidence="1 2">
    <name type="scientific">Pedobacter segetis</name>
    <dbReference type="NCBI Taxonomy" id="2793069"/>
    <lineage>
        <taxon>Bacteria</taxon>
        <taxon>Pseudomonadati</taxon>
        <taxon>Bacteroidota</taxon>
        <taxon>Sphingobacteriia</taxon>
        <taxon>Sphingobacteriales</taxon>
        <taxon>Sphingobacteriaceae</taxon>
        <taxon>Pedobacter</taxon>
    </lineage>
</organism>
<accession>A0ABS1BHX3</accession>
<reference evidence="1 2" key="1">
    <citation type="submission" date="2020-12" db="EMBL/GenBank/DDBJ databases">
        <title>Bacterial novel species Pedobacter sp. SD-b isolated from soil.</title>
        <authorList>
            <person name="Jung H.-Y."/>
        </authorList>
    </citation>
    <scope>NUCLEOTIDE SEQUENCE [LARGE SCALE GENOMIC DNA]</scope>
    <source>
        <strain evidence="1 2">SD-b</strain>
    </source>
</reference>
<protein>
    <submittedName>
        <fullName evidence="1">Uncharacterized protein</fullName>
    </submittedName>
</protein>
<name>A0ABS1BHX3_9SPHI</name>
<dbReference type="EMBL" id="JAEHFY010000007">
    <property type="protein sequence ID" value="MBK0382490.1"/>
    <property type="molecule type" value="Genomic_DNA"/>
</dbReference>
<comment type="caution">
    <text evidence="1">The sequence shown here is derived from an EMBL/GenBank/DDBJ whole genome shotgun (WGS) entry which is preliminary data.</text>
</comment>
<sequence length="143" mass="16953">MSEIYKSLLLRYQNYFLEFYQLLEDKEATKPKDLSKAVMVKGFFESLPEFDANFEIEMSIATQMEGLKSVWTAQFNEDGFSVRSYTLDGLDELNEWFFHYHDDIKEYEGNLFTDGDWDLFLEEIAEIDNQGLKDVEIDFVFNN</sequence>
<evidence type="ECO:0000313" key="2">
    <source>
        <dbReference type="Proteomes" id="UP000660024"/>
    </source>
</evidence>
<dbReference type="RefSeq" id="WP_200585273.1">
    <property type="nucleotide sequence ID" value="NZ_JAEHFY010000007.1"/>
</dbReference>
<dbReference type="Proteomes" id="UP000660024">
    <property type="component" value="Unassembled WGS sequence"/>
</dbReference>
<gene>
    <name evidence="1" type="ORF">I5M32_05900</name>
</gene>
<keyword evidence="2" id="KW-1185">Reference proteome</keyword>
<proteinExistence type="predicted"/>
<evidence type="ECO:0000313" key="1">
    <source>
        <dbReference type="EMBL" id="MBK0382490.1"/>
    </source>
</evidence>